<dbReference type="InterPro" id="IPR036985">
    <property type="entry name" value="Transglutaminase-like_sf"/>
</dbReference>
<proteinExistence type="inferred from homology"/>
<dbReference type="Gene3D" id="2.20.20.110">
    <property type="entry name" value="Rad4, beta-hairpin domain BHD1"/>
    <property type="match status" value="1"/>
</dbReference>
<evidence type="ECO:0008006" key="12">
    <source>
        <dbReference type="Google" id="ProtNLM"/>
    </source>
</evidence>
<keyword evidence="4" id="KW-0234">DNA repair</keyword>
<feature type="region of interest" description="Disordered" evidence="6">
    <location>
        <begin position="1"/>
        <end position="157"/>
    </location>
</feature>
<dbReference type="GO" id="GO:0000111">
    <property type="term" value="C:nucleotide-excision repair factor 2 complex"/>
    <property type="evidence" value="ECO:0007669"/>
    <property type="project" value="TreeGrafter"/>
</dbReference>
<dbReference type="InterPro" id="IPR004583">
    <property type="entry name" value="DNA_repair_Rad4"/>
</dbReference>
<gene>
    <name evidence="10" type="ORF">BOKJ2_LOCUS13305</name>
</gene>
<evidence type="ECO:0000259" key="7">
    <source>
        <dbReference type="SMART" id="SM01030"/>
    </source>
</evidence>
<keyword evidence="5" id="KW-0539">Nucleus</keyword>
<feature type="compositionally biased region" description="Acidic residues" evidence="6">
    <location>
        <begin position="57"/>
        <end position="85"/>
    </location>
</feature>
<feature type="domain" description="Rad4 beta-hairpin" evidence="7">
    <location>
        <begin position="486"/>
        <end position="538"/>
    </location>
</feature>
<dbReference type="InterPro" id="IPR042488">
    <property type="entry name" value="Rad4_BHD3_sf"/>
</dbReference>
<dbReference type="FunFam" id="3.30.70.2460:FF:000001">
    <property type="entry name" value="DNA repair protein Rad4 family"/>
    <property type="match status" value="1"/>
</dbReference>
<keyword evidence="11" id="KW-1185">Reference proteome</keyword>
<dbReference type="GO" id="GO:0006298">
    <property type="term" value="P:mismatch repair"/>
    <property type="evidence" value="ECO:0007669"/>
    <property type="project" value="TreeGrafter"/>
</dbReference>
<dbReference type="SMART" id="SM01032">
    <property type="entry name" value="BHD_3"/>
    <property type="match status" value="1"/>
</dbReference>
<comment type="subcellular location">
    <subcellularLocation>
        <location evidence="1">Nucleus</location>
    </subcellularLocation>
</comment>
<accession>A0A811LLV4</accession>
<evidence type="ECO:0000259" key="9">
    <source>
        <dbReference type="SMART" id="SM01032"/>
    </source>
</evidence>
<dbReference type="GO" id="GO:0003697">
    <property type="term" value="F:single-stranded DNA binding"/>
    <property type="evidence" value="ECO:0007669"/>
    <property type="project" value="TreeGrafter"/>
</dbReference>
<evidence type="ECO:0000313" key="10">
    <source>
        <dbReference type="EMBL" id="CAD5229246.1"/>
    </source>
</evidence>
<comment type="caution">
    <text evidence="10">The sequence shown here is derived from an EMBL/GenBank/DDBJ whole genome shotgun (WGS) entry which is preliminary data.</text>
</comment>
<dbReference type="InterPro" id="IPR018328">
    <property type="entry name" value="Rad4_beta-hairpin_dom3"/>
</dbReference>
<evidence type="ECO:0000259" key="8">
    <source>
        <dbReference type="SMART" id="SM01031"/>
    </source>
</evidence>
<evidence type="ECO:0000256" key="3">
    <source>
        <dbReference type="ARBA" id="ARBA00022763"/>
    </source>
</evidence>
<dbReference type="InterPro" id="IPR018325">
    <property type="entry name" value="Rad4/PNGase_transGLS-fold"/>
</dbReference>
<reference evidence="10" key="1">
    <citation type="submission" date="2020-09" db="EMBL/GenBank/DDBJ databases">
        <authorList>
            <person name="Kikuchi T."/>
        </authorList>
    </citation>
    <scope>NUCLEOTIDE SEQUENCE</scope>
    <source>
        <strain evidence="10">SH1</strain>
    </source>
</reference>
<keyword evidence="3" id="KW-0227">DNA damage</keyword>
<dbReference type="EMBL" id="CAJFCW020000006">
    <property type="protein sequence ID" value="CAG9126127.1"/>
    <property type="molecule type" value="Genomic_DNA"/>
</dbReference>
<dbReference type="PANTHER" id="PTHR12135">
    <property type="entry name" value="DNA REPAIR PROTEIN XP-C / RAD4"/>
    <property type="match status" value="1"/>
</dbReference>
<dbReference type="InterPro" id="IPR018327">
    <property type="entry name" value="BHD_2"/>
</dbReference>
<evidence type="ECO:0000256" key="2">
    <source>
        <dbReference type="ARBA" id="ARBA00009525"/>
    </source>
</evidence>
<feature type="compositionally biased region" description="Acidic residues" evidence="6">
    <location>
        <begin position="192"/>
        <end position="205"/>
    </location>
</feature>
<feature type="compositionally biased region" description="Polar residues" evidence="6">
    <location>
        <begin position="119"/>
        <end position="130"/>
    </location>
</feature>
<dbReference type="Gene3D" id="3.30.70.2460">
    <property type="entry name" value="Rad4, beta-hairpin domain BHD3"/>
    <property type="match status" value="1"/>
</dbReference>
<dbReference type="GO" id="GO:0071942">
    <property type="term" value="C:XPC complex"/>
    <property type="evidence" value="ECO:0007669"/>
    <property type="project" value="TreeGrafter"/>
</dbReference>
<protein>
    <recommendedName>
        <fullName evidence="12">Rad4 beta-hairpin domain-containing protein</fullName>
    </recommendedName>
</protein>
<dbReference type="GO" id="GO:0006289">
    <property type="term" value="P:nucleotide-excision repair"/>
    <property type="evidence" value="ECO:0007669"/>
    <property type="project" value="InterPro"/>
</dbReference>
<feature type="region of interest" description="Disordered" evidence="6">
    <location>
        <begin position="182"/>
        <end position="207"/>
    </location>
</feature>
<dbReference type="AlphaFoldDB" id="A0A811LLV4"/>
<dbReference type="OrthoDB" id="300780at2759"/>
<dbReference type="Proteomes" id="UP000783686">
    <property type="component" value="Unassembled WGS sequence"/>
</dbReference>
<dbReference type="GO" id="GO:0005737">
    <property type="term" value="C:cytoplasm"/>
    <property type="evidence" value="ECO:0007669"/>
    <property type="project" value="TreeGrafter"/>
</dbReference>
<name>A0A811LLV4_9BILA</name>
<evidence type="ECO:0000256" key="6">
    <source>
        <dbReference type="SAM" id="MobiDB-lite"/>
    </source>
</evidence>
<sequence>MSDEEMENYAPRRSARLKGSLKRPPPVKTVKQSGPKAKKNKNKQVLKEKPKKVESEKESEDEKDDDYEDMSESSDESLSDSEDPDFSSNDEKDNKKNAKTASIKQNTVKTEKETKGRRSTNFQVSMPQSSKRSRRKAAEDREENKPKEINVDIEMREEHADIEPDLPELEAPMLWTEVLQQKPGTSKTTADDVMDDSGTDEDSEEEHWHAIEEEKKPEKVVQVTLKKEDLERKEEKMLRAEIEKILRDRKDEVSKMVVFGMAAHLNYQMKTLMEAVRDPNWKPDWSTALEEKVVFGGLNDDTLKEFKEELTLLDDAIKILLPKIKYQWMYVDKKYHSNLDLCMMVASFLIRSKLDIRIGIAFDVTLVPPLRVSKKGKSSYLGPFYFVEYWCDTEKKFVCINLESMEIGKVTELESTWKSKCHYVFTIDQRMKMKDMSSIYCSEFLKLVFRKERHLPEVILDVLDHFKVPDSPRDLEEDQRIKRELLALPMPTVVAEFKNHPLYALEKDFLKFEAVYPADTKPVGEVRGHNVYPREAVHVLQGELNWIRLARQIKEGEKPYKVVKARPKLSIPADERVQLYLDTYGYWQTEPYVPPKVINGRIPRNEYGNVYMYQKSMVPQECVHIKLSGVSNIARQLGVDAAPAVTGWEFSGGRNHPLVEGCVIMKQHEKAIRAAWSEWNQMKQQKKIQKAEDKMITLWRRFVRGKLLLENMRKKYKIQ</sequence>
<dbReference type="Pfam" id="PF03835">
    <property type="entry name" value="Rad4"/>
    <property type="match status" value="1"/>
</dbReference>
<dbReference type="Pfam" id="PF10404">
    <property type="entry name" value="BHD_2"/>
    <property type="match status" value="1"/>
</dbReference>
<feature type="compositionally biased region" description="Polar residues" evidence="6">
    <location>
        <begin position="99"/>
        <end position="108"/>
    </location>
</feature>
<dbReference type="Pfam" id="PF10405">
    <property type="entry name" value="BHD_3"/>
    <property type="match status" value="1"/>
</dbReference>
<evidence type="ECO:0000256" key="4">
    <source>
        <dbReference type="ARBA" id="ARBA00023204"/>
    </source>
</evidence>
<evidence type="ECO:0000256" key="1">
    <source>
        <dbReference type="ARBA" id="ARBA00004123"/>
    </source>
</evidence>
<comment type="similarity">
    <text evidence="2">Belongs to the XPC family.</text>
</comment>
<dbReference type="GO" id="GO:0003684">
    <property type="term" value="F:damaged DNA binding"/>
    <property type="evidence" value="ECO:0007669"/>
    <property type="project" value="InterPro"/>
</dbReference>
<dbReference type="SMART" id="SM01031">
    <property type="entry name" value="BHD_2"/>
    <property type="match status" value="1"/>
</dbReference>
<feature type="domain" description="Rad4 beta-hairpin" evidence="9">
    <location>
        <begin position="602"/>
        <end position="676"/>
    </location>
</feature>
<feature type="domain" description="Rad4 beta-hairpin" evidence="8">
    <location>
        <begin position="540"/>
        <end position="595"/>
    </location>
</feature>
<dbReference type="InterPro" id="IPR038765">
    <property type="entry name" value="Papain-like_cys_pep_sf"/>
</dbReference>
<organism evidence="10 11">
    <name type="scientific">Bursaphelenchus okinawaensis</name>
    <dbReference type="NCBI Taxonomy" id="465554"/>
    <lineage>
        <taxon>Eukaryota</taxon>
        <taxon>Metazoa</taxon>
        <taxon>Ecdysozoa</taxon>
        <taxon>Nematoda</taxon>
        <taxon>Chromadorea</taxon>
        <taxon>Rhabditida</taxon>
        <taxon>Tylenchina</taxon>
        <taxon>Tylenchomorpha</taxon>
        <taxon>Aphelenchoidea</taxon>
        <taxon>Aphelenchoididae</taxon>
        <taxon>Bursaphelenchus</taxon>
    </lineage>
</organism>
<feature type="compositionally biased region" description="Basic and acidic residues" evidence="6">
    <location>
        <begin position="136"/>
        <end position="157"/>
    </location>
</feature>
<dbReference type="SUPFAM" id="SSF54001">
    <property type="entry name" value="Cysteine proteinases"/>
    <property type="match status" value="1"/>
</dbReference>
<evidence type="ECO:0000313" key="11">
    <source>
        <dbReference type="Proteomes" id="UP000614601"/>
    </source>
</evidence>
<dbReference type="InterPro" id="IPR018326">
    <property type="entry name" value="Rad4_beta-hairpin_dom1"/>
</dbReference>
<dbReference type="Pfam" id="PF10403">
    <property type="entry name" value="BHD_1"/>
    <property type="match status" value="1"/>
</dbReference>
<feature type="compositionally biased region" description="Basic and acidic residues" evidence="6">
    <location>
        <begin position="45"/>
        <end position="56"/>
    </location>
</feature>
<dbReference type="PANTHER" id="PTHR12135:SF0">
    <property type="entry name" value="DNA REPAIR PROTEIN COMPLEMENTING XP-C CELLS"/>
    <property type="match status" value="1"/>
</dbReference>
<dbReference type="Gene3D" id="3.90.260.10">
    <property type="entry name" value="Transglutaminase-like"/>
    <property type="match status" value="1"/>
</dbReference>
<evidence type="ECO:0000256" key="5">
    <source>
        <dbReference type="ARBA" id="ARBA00023242"/>
    </source>
</evidence>
<dbReference type="Proteomes" id="UP000614601">
    <property type="component" value="Unassembled WGS sequence"/>
</dbReference>
<dbReference type="SMART" id="SM01030">
    <property type="entry name" value="BHD_1"/>
    <property type="match status" value="1"/>
</dbReference>
<dbReference type="EMBL" id="CAJFDH010000006">
    <property type="protein sequence ID" value="CAD5229246.1"/>
    <property type="molecule type" value="Genomic_DNA"/>
</dbReference>